<reference evidence="8" key="1">
    <citation type="submission" date="2017-04" db="EMBL/GenBank/DDBJ databases">
        <authorList>
            <person name="Varghese N."/>
            <person name="Submissions S."/>
        </authorList>
    </citation>
    <scope>NUCLEOTIDE SEQUENCE [LARGE SCALE GENOMIC DNA]</scope>
    <source>
        <strain evidence="8">DSM 16512</strain>
    </source>
</reference>
<keyword evidence="5" id="KW-0051">Antiviral defense</keyword>
<gene>
    <name evidence="7" type="ORF">SAMN05660197_0999</name>
</gene>
<keyword evidence="8" id="KW-1185">Reference proteome</keyword>
<evidence type="ECO:0000256" key="5">
    <source>
        <dbReference type="ARBA" id="ARBA00023118"/>
    </source>
</evidence>
<keyword evidence="4" id="KW-0694">RNA-binding</keyword>
<evidence type="ECO:0000256" key="1">
    <source>
        <dbReference type="ARBA" id="ARBA00003640"/>
    </source>
</evidence>
<protein>
    <recommendedName>
        <fullName evidence="3">CRISPR system Cms protein Csm2</fullName>
    </recommendedName>
    <alternativeName>
        <fullName evidence="6">CRISPR type III A-associated protein Csm2</fullName>
    </alternativeName>
</protein>
<organism evidence="7 8">
    <name type="scientific">Nitratiruptor tergarcus DSM 16512</name>
    <dbReference type="NCBI Taxonomy" id="1069081"/>
    <lineage>
        <taxon>Bacteria</taxon>
        <taxon>Pseudomonadati</taxon>
        <taxon>Campylobacterota</taxon>
        <taxon>Epsilonproteobacteria</taxon>
        <taxon>Nautiliales</taxon>
        <taxon>Nitratiruptoraceae</taxon>
        <taxon>Nitratiruptor</taxon>
    </lineage>
</organism>
<proteinExistence type="inferred from homology"/>
<dbReference type="Proteomes" id="UP000192602">
    <property type="component" value="Unassembled WGS sequence"/>
</dbReference>
<name>A0A1W1WSB6_9BACT</name>
<dbReference type="InterPro" id="IPR010149">
    <property type="entry name" value="CRISPR-assoc_prot_Csm2_III-A"/>
</dbReference>
<dbReference type="RefSeq" id="WP_084275433.1">
    <property type="nucleotide sequence ID" value="NZ_AP026671.1"/>
</dbReference>
<dbReference type="GO" id="GO:0051607">
    <property type="term" value="P:defense response to virus"/>
    <property type="evidence" value="ECO:0007669"/>
    <property type="project" value="UniProtKB-KW"/>
</dbReference>
<comment type="function">
    <text evidence="1">This subunit may be involved in monitoring complementarity of crRNA and target RNA.</text>
</comment>
<sequence length="173" mass="20650">MEGLEKIKKAIEKKDKKMKCGDFEWEVNYFDVDGKIKVDLFSDIAEKIVFKCIKYLTYDDQSNKRKISINQMRKFYNEILNYQIQINSISYKEKKLQKFRELLPLIKMEKAKANIAYQKKNMNTNFKRFIDKNIDYIVEGYDKDLEKSLEKFTIFVSLFEAVIAYAKGVINEN</sequence>
<dbReference type="EMBL" id="FWWZ01000001">
    <property type="protein sequence ID" value="SMC09194.1"/>
    <property type="molecule type" value="Genomic_DNA"/>
</dbReference>
<comment type="similarity">
    <text evidence="2">Belongs to the CRISPR-associated Csm2 family.</text>
</comment>
<dbReference type="Pfam" id="PF03750">
    <property type="entry name" value="Csm2_III-A"/>
    <property type="match status" value="1"/>
</dbReference>
<dbReference type="AlphaFoldDB" id="A0A1W1WSB6"/>
<dbReference type="GO" id="GO:0003723">
    <property type="term" value="F:RNA binding"/>
    <property type="evidence" value="ECO:0007669"/>
    <property type="project" value="UniProtKB-KW"/>
</dbReference>
<evidence type="ECO:0000256" key="4">
    <source>
        <dbReference type="ARBA" id="ARBA00022884"/>
    </source>
</evidence>
<dbReference type="STRING" id="1069081.SAMN05660197_0999"/>
<dbReference type="OrthoDB" id="9803002at2"/>
<dbReference type="NCBIfam" id="TIGR01870">
    <property type="entry name" value="cas_TM1810_Csm2"/>
    <property type="match status" value="1"/>
</dbReference>
<evidence type="ECO:0000256" key="6">
    <source>
        <dbReference type="ARBA" id="ARBA00031723"/>
    </source>
</evidence>
<evidence type="ECO:0000313" key="7">
    <source>
        <dbReference type="EMBL" id="SMC09194.1"/>
    </source>
</evidence>
<evidence type="ECO:0000256" key="3">
    <source>
        <dbReference type="ARBA" id="ARBA00016118"/>
    </source>
</evidence>
<evidence type="ECO:0000313" key="8">
    <source>
        <dbReference type="Proteomes" id="UP000192602"/>
    </source>
</evidence>
<accession>A0A1W1WSB6</accession>
<evidence type="ECO:0000256" key="2">
    <source>
        <dbReference type="ARBA" id="ARBA00006896"/>
    </source>
</evidence>